<dbReference type="GO" id="GO:0016787">
    <property type="term" value="F:hydrolase activity"/>
    <property type="evidence" value="ECO:0007669"/>
    <property type="project" value="UniProtKB-KW"/>
</dbReference>
<dbReference type="SUPFAM" id="SSF53955">
    <property type="entry name" value="Lysozyme-like"/>
    <property type="match status" value="1"/>
</dbReference>
<sequence length="225" mass="25550">MALRDAAKYYKELPHQQAAWDELEARLPAHVVDEFLQAYRSAPEAPQAPVGGLISHQTLEDLTGYRKELFTQLEVDDFNRLLRETGFDKDLDATRMLVANILHETANLKYMKEIASGWAYEGRSDLGNVHPGDGPRYKGAGVLQLTGRYNYSRLSKALADPRVMEGVDYVSTTYPFMSALTWIKENRLLAVAQTQGFDAVCRRINGGWNGYEDRLSKYRLCQRVL</sequence>
<dbReference type="Gene3D" id="1.10.530.10">
    <property type="match status" value="1"/>
</dbReference>
<organism evidence="1 2">
    <name type="scientific">Synechococcus phage P60</name>
    <dbReference type="NCBI Taxonomy" id="2905923"/>
    <lineage>
        <taxon>Viruses</taxon>
        <taxon>Duplodnaviria</taxon>
        <taxon>Heunggongvirae</taxon>
        <taxon>Uroviricota</taxon>
        <taxon>Caudoviricetes</taxon>
        <taxon>Autographivirales</taxon>
        <taxon>Tiilvirus</taxon>
        <taxon>Tiilvirus P60</taxon>
    </lineage>
</organism>
<protein>
    <submittedName>
        <fullName evidence="1">Glycoside hydrolase (Lysozyme)</fullName>
    </submittedName>
</protein>
<gene>
    <name evidence="1" type="ORF">P60_gp37</name>
</gene>
<evidence type="ECO:0000313" key="1">
    <source>
        <dbReference type="EMBL" id="AAL73300.2"/>
    </source>
</evidence>
<dbReference type="Proteomes" id="UP000001761">
    <property type="component" value="Segment"/>
</dbReference>
<keyword evidence="2" id="KW-1185">Reference proteome</keyword>
<dbReference type="OrthoDB" id="21663at10239"/>
<dbReference type="InterPro" id="IPR052354">
    <property type="entry name" value="Cell_Wall_Dynamics_Protein"/>
</dbReference>
<dbReference type="GeneID" id="932734"/>
<proteinExistence type="predicted"/>
<dbReference type="PANTHER" id="PTHR34408">
    <property type="entry name" value="FAMILY PROTEIN, PUTATIVE-RELATED"/>
    <property type="match status" value="1"/>
</dbReference>
<accession>Q8W6X9</accession>
<evidence type="ECO:0000313" key="2">
    <source>
        <dbReference type="Proteomes" id="UP000001761"/>
    </source>
</evidence>
<name>Q8W6X9_9CAUD</name>
<reference evidence="1 2" key="1">
    <citation type="journal article" date="2002" name="Appl. Environ. Microbiol.">
        <title>Genomic sequence and evolution of marine cyanophage P60: a new insight on lytic and lysogenic phages.</title>
        <authorList>
            <person name="Chen F."/>
            <person name="Lu J."/>
        </authorList>
    </citation>
    <scope>NUCLEOTIDE SEQUENCE</scope>
</reference>
<dbReference type="RefSeq" id="NP_570362.2">
    <property type="nucleotide sequence ID" value="NC_003390.2"/>
</dbReference>
<dbReference type="InterPro" id="IPR023346">
    <property type="entry name" value="Lysozyme-like_dom_sf"/>
</dbReference>
<dbReference type="KEGG" id="vg:932734"/>
<dbReference type="EMBL" id="AF338467">
    <property type="protein sequence ID" value="AAL73300.2"/>
    <property type="molecule type" value="Genomic_DNA"/>
</dbReference>
<keyword evidence="1" id="KW-0378">Hydrolase</keyword>